<gene>
    <name evidence="2" type="ORF">NDU88_009399</name>
</gene>
<name>A0AAV7RV45_PLEWA</name>
<evidence type="ECO:0000256" key="1">
    <source>
        <dbReference type="SAM" id="MobiDB-lite"/>
    </source>
</evidence>
<protein>
    <submittedName>
        <fullName evidence="2">Uncharacterized protein</fullName>
    </submittedName>
</protein>
<proteinExistence type="predicted"/>
<sequence length="438" mass="46403">MIAESSGSQMVACGTSALAFKHARAPRKAAKQAPLALESGGEHGTVLFEESTLGGAAKMAALSGDSEEEGEIEEAEGLGGKGILQQSEASKSTNGSRSLQMVPRVVSPMVRRVQEWVVANQSVFRAGEQIEFVDEQGSVLQGTISGVTREDGRIGSAQVRLDFWQQDSRAYLSGCEAAHVHERHGLASEDQRFGRPADFRVPVEVRAPPVHRFEEMAQSGAVRPTARETPAQDTGSSDPILCVTRMIPASRSASSGLVTEEEELDYEDEVPDLDVRAASAQKAVLSGQAVQGDRLSSRLELAGGLCRGEVSMEAGLSSRGESILGLNSKNVDVAIQVETGDRVTESKPEGSLNANQVVTVAEIPWAGTGSGCAEDSGSQGVMGIRRVRMLELGQQSIAPSTWRSYEQAWLEFLQSGAVKREGGLEVVSGDPIEAVPSG</sequence>
<accession>A0AAV7RV45</accession>
<dbReference type="AlphaFoldDB" id="A0AAV7RV45"/>
<organism evidence="2 3">
    <name type="scientific">Pleurodeles waltl</name>
    <name type="common">Iberian ribbed newt</name>
    <dbReference type="NCBI Taxonomy" id="8319"/>
    <lineage>
        <taxon>Eukaryota</taxon>
        <taxon>Metazoa</taxon>
        <taxon>Chordata</taxon>
        <taxon>Craniata</taxon>
        <taxon>Vertebrata</taxon>
        <taxon>Euteleostomi</taxon>
        <taxon>Amphibia</taxon>
        <taxon>Batrachia</taxon>
        <taxon>Caudata</taxon>
        <taxon>Salamandroidea</taxon>
        <taxon>Salamandridae</taxon>
        <taxon>Pleurodelinae</taxon>
        <taxon>Pleurodeles</taxon>
    </lineage>
</organism>
<evidence type="ECO:0000313" key="3">
    <source>
        <dbReference type="Proteomes" id="UP001066276"/>
    </source>
</evidence>
<keyword evidence="3" id="KW-1185">Reference proteome</keyword>
<evidence type="ECO:0000313" key="2">
    <source>
        <dbReference type="EMBL" id="KAJ1156681.1"/>
    </source>
</evidence>
<dbReference type="Proteomes" id="UP001066276">
    <property type="component" value="Chromosome 5"/>
</dbReference>
<feature type="region of interest" description="Disordered" evidence="1">
    <location>
        <begin position="218"/>
        <end position="239"/>
    </location>
</feature>
<feature type="region of interest" description="Disordered" evidence="1">
    <location>
        <begin position="62"/>
        <end position="96"/>
    </location>
</feature>
<reference evidence="2" key="1">
    <citation type="journal article" date="2022" name="bioRxiv">
        <title>Sequencing and chromosome-scale assembly of the giantPleurodeles waltlgenome.</title>
        <authorList>
            <person name="Brown T."/>
            <person name="Elewa A."/>
            <person name="Iarovenko S."/>
            <person name="Subramanian E."/>
            <person name="Araus A.J."/>
            <person name="Petzold A."/>
            <person name="Susuki M."/>
            <person name="Suzuki K.-i.T."/>
            <person name="Hayashi T."/>
            <person name="Toyoda A."/>
            <person name="Oliveira C."/>
            <person name="Osipova E."/>
            <person name="Leigh N.D."/>
            <person name="Simon A."/>
            <person name="Yun M.H."/>
        </authorList>
    </citation>
    <scope>NUCLEOTIDE SEQUENCE</scope>
    <source>
        <strain evidence="2">20211129_DDA</strain>
        <tissue evidence="2">Liver</tissue>
    </source>
</reference>
<feature type="compositionally biased region" description="Acidic residues" evidence="1">
    <location>
        <begin position="65"/>
        <end position="76"/>
    </location>
</feature>
<comment type="caution">
    <text evidence="2">The sequence shown here is derived from an EMBL/GenBank/DDBJ whole genome shotgun (WGS) entry which is preliminary data.</text>
</comment>
<dbReference type="EMBL" id="JANPWB010000009">
    <property type="protein sequence ID" value="KAJ1156681.1"/>
    <property type="molecule type" value="Genomic_DNA"/>
</dbReference>
<feature type="compositionally biased region" description="Polar residues" evidence="1">
    <location>
        <begin position="84"/>
        <end position="96"/>
    </location>
</feature>